<dbReference type="InterPro" id="IPR040255">
    <property type="entry name" value="Non-specific_endonuclease"/>
</dbReference>
<dbReference type="PANTHER" id="PTHR13966:SF5">
    <property type="entry name" value="ENDONUCLEASE G, MITOCHONDRIAL"/>
    <property type="match status" value="1"/>
</dbReference>
<feature type="domain" description="ENPP1-3/EXOG-like endonuclease/phosphodiesterase" evidence="1">
    <location>
        <begin position="491"/>
        <end position="708"/>
    </location>
</feature>
<dbReference type="InterPro" id="IPR020821">
    <property type="entry name" value="ENPP1-3/EXOG-like_nuc-like"/>
</dbReference>
<dbReference type="GO" id="GO:0004519">
    <property type="term" value="F:endonuclease activity"/>
    <property type="evidence" value="ECO:0007669"/>
    <property type="project" value="UniProtKB-KW"/>
</dbReference>
<reference evidence="4" key="1">
    <citation type="journal article" date="2019" name="Int. J. Syst. Evol. Microbiol.">
        <title>The Global Catalogue of Microorganisms (GCM) 10K type strain sequencing project: providing services to taxonomists for standard genome sequencing and annotation.</title>
        <authorList>
            <consortium name="The Broad Institute Genomics Platform"/>
            <consortium name="The Broad Institute Genome Sequencing Center for Infectious Disease"/>
            <person name="Wu L."/>
            <person name="Ma J."/>
        </authorList>
    </citation>
    <scope>NUCLEOTIDE SEQUENCE [LARGE SCALE GENOMIC DNA]</scope>
    <source>
        <strain evidence="4">JCM 17927</strain>
    </source>
</reference>
<evidence type="ECO:0000313" key="4">
    <source>
        <dbReference type="Proteomes" id="UP001501175"/>
    </source>
</evidence>
<dbReference type="Proteomes" id="UP001501175">
    <property type="component" value="Unassembled WGS sequence"/>
</dbReference>
<dbReference type="SUPFAM" id="SSF50494">
    <property type="entry name" value="Trypsin-like serine proteases"/>
    <property type="match status" value="1"/>
</dbReference>
<comment type="caution">
    <text evidence="3">The sequence shown here is derived from an EMBL/GenBank/DDBJ whole genome shotgun (WGS) entry which is preliminary data.</text>
</comment>
<evidence type="ECO:0000259" key="2">
    <source>
        <dbReference type="SMART" id="SM00892"/>
    </source>
</evidence>
<keyword evidence="3" id="KW-0378">Hydrolase</keyword>
<organism evidence="3 4">
    <name type="scientific">Nibrella saemangeumensis</name>
    <dbReference type="NCBI Taxonomy" id="1084526"/>
    <lineage>
        <taxon>Bacteria</taxon>
        <taxon>Pseudomonadati</taxon>
        <taxon>Bacteroidota</taxon>
        <taxon>Cytophagia</taxon>
        <taxon>Cytophagales</taxon>
        <taxon>Spirosomataceae</taxon>
        <taxon>Nibrella</taxon>
    </lineage>
</organism>
<dbReference type="Gene3D" id="2.40.10.10">
    <property type="entry name" value="Trypsin-like serine proteases"/>
    <property type="match status" value="2"/>
</dbReference>
<protein>
    <submittedName>
        <fullName evidence="3">DNA/RNA non-specific endonuclease</fullName>
    </submittedName>
</protein>
<dbReference type="PANTHER" id="PTHR13966">
    <property type="entry name" value="ENDONUCLEASE RELATED"/>
    <property type="match status" value="1"/>
</dbReference>
<sequence length="740" mass="82945">MAAPVNEYAFDYEVMRQAASHWQQHKESREQKTASLKENHYVLAESRQRLAKRANRLIAQVKETLSHNAEPDTAETISEGLKELVERGPIREDEISNDLMERVIGETRDFLSIEFLEKAMKASRCVGRIVTELGRGRKSFGTGFLVSPRLLLTNNHVLPSAELAAISLVEFDFQPDILGNALTVQRFTLLPDAFFLTDKGLDFSLVAVAETSKLNKPLSAYGFLPLMREEGKIILKDCVNIIQHPRGEMKQVVIRENELVDLLDSGFAHYKGDTEPGSSGSPAFNDQWEVVALHHSGVPKMDGEGNFIDINGNIWRPGDDPSRLVWVANEGIRVSRLVDFISKASINGQQKTLQDQLLTLGMQATPTPNTDPIITPGNETESPAPQPPTVKHTEGSATLNIPISINNGSITLTIPLTITISLGTPIVAGQPASDELGLEAIRPDPDYSNRPGYDPDFLGFNVPLPKLTNSIRSQALEVPGGNGANKFELKYYHYSVIMNRRRRIAFVSAVNSWADAPFKQGRTDKDKWFTDPRIGSAAQTDEDLYRANPLDRGHLTRRDDAAWGNTAIEAKQANDDTFHFTNCSPQHEIFNQSQKASQKGLSLWGNIENHITRQALRNQKKLTVFNGPIFRNDDRLYRGVQLPREFWKLVVMEKDNGKPAALAFILSQESFIKDLPQEEFVVGEYKPFQVKIRELESRTKLDFGLLRTFDPLNNELTERFFESGTEAIPLESLDDMILED</sequence>
<dbReference type="RefSeq" id="WP_345241610.1">
    <property type="nucleotide sequence ID" value="NZ_BAABHD010000012.1"/>
</dbReference>
<dbReference type="InterPro" id="IPR043504">
    <property type="entry name" value="Peptidase_S1_PA_chymotrypsin"/>
</dbReference>
<dbReference type="InterPro" id="IPR009003">
    <property type="entry name" value="Peptidase_S1_PA"/>
</dbReference>
<dbReference type="Pfam" id="PF01223">
    <property type="entry name" value="Endonuclease_NS"/>
    <property type="match status" value="1"/>
</dbReference>
<gene>
    <name evidence="3" type="ORF">GCM10023189_12210</name>
</gene>
<dbReference type="SMART" id="SM00477">
    <property type="entry name" value="NUC"/>
    <property type="match status" value="1"/>
</dbReference>
<feature type="domain" description="DNA/RNA non-specific endonuclease/pyrophosphatase/phosphodiesterase" evidence="2">
    <location>
        <begin position="490"/>
        <end position="710"/>
    </location>
</feature>
<dbReference type="Gene3D" id="3.40.570.10">
    <property type="entry name" value="Extracellular Endonuclease, subunit A"/>
    <property type="match status" value="1"/>
</dbReference>
<keyword evidence="3" id="KW-0255">Endonuclease</keyword>
<dbReference type="EMBL" id="BAABHD010000012">
    <property type="protein sequence ID" value="GAA4450888.1"/>
    <property type="molecule type" value="Genomic_DNA"/>
</dbReference>
<dbReference type="InterPro" id="IPR044925">
    <property type="entry name" value="His-Me_finger_sf"/>
</dbReference>
<evidence type="ECO:0000313" key="3">
    <source>
        <dbReference type="EMBL" id="GAA4450888.1"/>
    </source>
</evidence>
<dbReference type="SUPFAM" id="SSF54060">
    <property type="entry name" value="His-Me finger endonucleases"/>
    <property type="match status" value="1"/>
</dbReference>
<dbReference type="CDD" id="cd00091">
    <property type="entry name" value="NUC"/>
    <property type="match status" value="1"/>
</dbReference>
<dbReference type="Pfam" id="PF13365">
    <property type="entry name" value="Trypsin_2"/>
    <property type="match status" value="1"/>
</dbReference>
<evidence type="ECO:0000259" key="1">
    <source>
        <dbReference type="SMART" id="SM00477"/>
    </source>
</evidence>
<accession>A0ABP8MLE0</accession>
<dbReference type="InterPro" id="IPR044929">
    <property type="entry name" value="DNA/RNA_non-sp_Endonuclease_sf"/>
</dbReference>
<proteinExistence type="predicted"/>
<keyword evidence="3" id="KW-0540">Nuclease</keyword>
<name>A0ABP8MLE0_9BACT</name>
<dbReference type="InterPro" id="IPR001604">
    <property type="entry name" value="Endo_G_ENPP1-like_dom"/>
</dbReference>
<keyword evidence="4" id="KW-1185">Reference proteome</keyword>
<dbReference type="SMART" id="SM00892">
    <property type="entry name" value="Endonuclease_NS"/>
    <property type="match status" value="1"/>
</dbReference>